<dbReference type="AlphaFoldDB" id="A0A319ECJ9"/>
<name>A0A319ECJ9_9EURO</name>
<sequence>MAPRYDYMHPSNLCYAHCLAQHSTAQHIKYIKLQKKRLTTSQIPSTTTTTLN</sequence>
<reference evidence="1 2" key="1">
    <citation type="submission" date="2018-02" db="EMBL/GenBank/DDBJ databases">
        <title>The genomes of Aspergillus section Nigri reveals drivers in fungal speciation.</title>
        <authorList>
            <consortium name="DOE Joint Genome Institute"/>
            <person name="Vesth T.C."/>
            <person name="Nybo J."/>
            <person name="Theobald S."/>
            <person name="Brandl J."/>
            <person name="Frisvad J.C."/>
            <person name="Nielsen K.F."/>
            <person name="Lyhne E.K."/>
            <person name="Kogle M.E."/>
            <person name="Kuo A."/>
            <person name="Riley R."/>
            <person name="Clum A."/>
            <person name="Nolan M."/>
            <person name="Lipzen A."/>
            <person name="Salamov A."/>
            <person name="Henrissat B."/>
            <person name="Wiebenga A."/>
            <person name="De vries R.P."/>
            <person name="Grigoriev I.V."/>
            <person name="Mortensen U.H."/>
            <person name="Andersen M.R."/>
            <person name="Baker S.E."/>
        </authorList>
    </citation>
    <scope>NUCLEOTIDE SEQUENCE [LARGE SCALE GENOMIC DNA]</scope>
    <source>
        <strain evidence="1 2">CBS 707.79</strain>
    </source>
</reference>
<dbReference type="Proteomes" id="UP000247810">
    <property type="component" value="Unassembled WGS sequence"/>
</dbReference>
<dbReference type="EMBL" id="KZ826065">
    <property type="protein sequence ID" value="PYH88802.1"/>
    <property type="molecule type" value="Genomic_DNA"/>
</dbReference>
<evidence type="ECO:0000313" key="2">
    <source>
        <dbReference type="Proteomes" id="UP000247810"/>
    </source>
</evidence>
<dbReference type="VEuPathDB" id="FungiDB:BO71DRAFT_403573"/>
<proteinExistence type="predicted"/>
<protein>
    <submittedName>
        <fullName evidence="1">Uncharacterized protein</fullName>
    </submittedName>
</protein>
<gene>
    <name evidence="1" type="ORF">BO71DRAFT_403573</name>
</gene>
<keyword evidence="2" id="KW-1185">Reference proteome</keyword>
<evidence type="ECO:0000313" key="1">
    <source>
        <dbReference type="EMBL" id="PYH88802.1"/>
    </source>
</evidence>
<accession>A0A319ECJ9</accession>
<organism evidence="1 2">
    <name type="scientific">Aspergillus ellipticus CBS 707.79</name>
    <dbReference type="NCBI Taxonomy" id="1448320"/>
    <lineage>
        <taxon>Eukaryota</taxon>
        <taxon>Fungi</taxon>
        <taxon>Dikarya</taxon>
        <taxon>Ascomycota</taxon>
        <taxon>Pezizomycotina</taxon>
        <taxon>Eurotiomycetes</taxon>
        <taxon>Eurotiomycetidae</taxon>
        <taxon>Eurotiales</taxon>
        <taxon>Aspergillaceae</taxon>
        <taxon>Aspergillus</taxon>
        <taxon>Aspergillus subgen. Circumdati</taxon>
    </lineage>
</organism>